<evidence type="ECO:0000313" key="2">
    <source>
        <dbReference type="EMBL" id="OUS18545.1"/>
    </source>
</evidence>
<dbReference type="AlphaFoldDB" id="A0A1Z8B7I6"/>
<organism evidence="2 3">
    <name type="scientific">Nonlabens dokdonensis</name>
    <dbReference type="NCBI Taxonomy" id="328515"/>
    <lineage>
        <taxon>Bacteria</taxon>
        <taxon>Pseudomonadati</taxon>
        <taxon>Bacteroidota</taxon>
        <taxon>Flavobacteriia</taxon>
        <taxon>Flavobacteriales</taxon>
        <taxon>Flavobacteriaceae</taxon>
        <taxon>Nonlabens</taxon>
    </lineage>
</organism>
<sequence>MKKTLLLLIMTGLLMCSCNSKKSVSTASGTNDNSYYNQAKTFLAAAQYNRGIDAIDRAIEANEKEHLEELFFLKGFILHAYGETTDARSAYQEVLDMKNVYSPYKKQAKQLLELNIEEEKWRKKRMETKEEDKTFTEEQIQEVSPEDLPFKPVEKLPRFTSCPESSNIEVKNCFNEVIKNHLVRNYNTDIGNMFGVYNKVRTYVTFKVDVDGKIIDMSGRSKSRFLSLEAKRVLFTLPEMVPGEQDGKNVVVPFTIPVTFAPIQ</sequence>
<dbReference type="SUPFAM" id="SSF48452">
    <property type="entry name" value="TPR-like"/>
    <property type="match status" value="1"/>
</dbReference>
<evidence type="ECO:0000256" key="1">
    <source>
        <dbReference type="SAM" id="SignalP"/>
    </source>
</evidence>
<gene>
    <name evidence="2" type="ORF">A9Q93_03770</name>
</gene>
<dbReference type="Proteomes" id="UP000196102">
    <property type="component" value="Unassembled WGS sequence"/>
</dbReference>
<dbReference type="RefSeq" id="WP_303686049.1">
    <property type="nucleotide sequence ID" value="NZ_CAJXYO010000021.1"/>
</dbReference>
<dbReference type="Gene3D" id="3.30.1150.10">
    <property type="match status" value="1"/>
</dbReference>
<dbReference type="Gene3D" id="1.25.40.10">
    <property type="entry name" value="Tetratricopeptide repeat domain"/>
    <property type="match status" value="1"/>
</dbReference>
<feature type="chain" id="PRO_5012916146" evidence="1">
    <location>
        <begin position="23"/>
        <end position="264"/>
    </location>
</feature>
<keyword evidence="1" id="KW-0732">Signal</keyword>
<comment type="caution">
    <text evidence="2">The sequence shown here is derived from an EMBL/GenBank/DDBJ whole genome shotgun (WGS) entry which is preliminary data.</text>
</comment>
<proteinExistence type="predicted"/>
<dbReference type="InterPro" id="IPR011990">
    <property type="entry name" value="TPR-like_helical_dom_sf"/>
</dbReference>
<dbReference type="EMBL" id="MAAX01000064">
    <property type="protein sequence ID" value="OUS18545.1"/>
    <property type="molecule type" value="Genomic_DNA"/>
</dbReference>
<reference evidence="3" key="1">
    <citation type="journal article" date="2017" name="Proc. Natl. Acad. Sci. U.S.A.">
        <title>Simulation of Deepwater Horizon oil plume reveals substrate specialization within a complex community of hydrocarbon-degraders.</title>
        <authorList>
            <person name="Hu P."/>
            <person name="Dubinsky E.A."/>
            <person name="Probst A.J."/>
            <person name="Wang J."/>
            <person name="Sieber C.M.K."/>
            <person name="Tom L.M."/>
            <person name="Gardinali P."/>
            <person name="Banfield J.F."/>
            <person name="Atlas R.M."/>
            <person name="Andersen G.L."/>
        </authorList>
    </citation>
    <scope>NUCLEOTIDE SEQUENCE [LARGE SCALE GENOMIC DNA]</scope>
</reference>
<dbReference type="PROSITE" id="PS51257">
    <property type="entry name" value="PROKAR_LIPOPROTEIN"/>
    <property type="match status" value="1"/>
</dbReference>
<accession>A0A1Z8B7I6</accession>
<evidence type="ECO:0000313" key="3">
    <source>
        <dbReference type="Proteomes" id="UP000196102"/>
    </source>
</evidence>
<name>A0A1Z8B7I6_9FLAO</name>
<protein>
    <submittedName>
        <fullName evidence="2">Uncharacterized protein</fullName>
    </submittedName>
</protein>
<feature type="signal peptide" evidence="1">
    <location>
        <begin position="1"/>
        <end position="22"/>
    </location>
</feature>